<proteinExistence type="predicted"/>
<evidence type="ECO:0000313" key="1">
    <source>
        <dbReference type="EMBL" id="KAF7253097.1"/>
    </source>
</evidence>
<dbReference type="AlphaFoldDB" id="A0A8S9YS58"/>
<comment type="caution">
    <text evidence="1">The sequence shown here is derived from an EMBL/GenBank/DDBJ whole genome shotgun (WGS) entry which is preliminary data.</text>
</comment>
<evidence type="ECO:0000313" key="2">
    <source>
        <dbReference type="Proteomes" id="UP000822476"/>
    </source>
</evidence>
<dbReference type="OrthoDB" id="6262668at2759"/>
<feature type="non-terminal residue" evidence="1">
    <location>
        <position position="1"/>
    </location>
</feature>
<name>A0A8S9YS58_9TREM</name>
<protein>
    <submittedName>
        <fullName evidence="1">Uncharacterized protein</fullName>
    </submittedName>
</protein>
<gene>
    <name evidence="1" type="ORF">EG68_07045</name>
</gene>
<dbReference type="Proteomes" id="UP000822476">
    <property type="component" value="Unassembled WGS sequence"/>
</dbReference>
<dbReference type="EMBL" id="JTDE01004676">
    <property type="protein sequence ID" value="KAF7253097.1"/>
    <property type="molecule type" value="Genomic_DNA"/>
</dbReference>
<sequence>PPFEAELEEGLFALNWKQTYTNYSRFVISIQHADNSIEEVELDHESFINYAVPCYLQSVRFYGWQTVDTRELLGMFPNAKRPGFVGQIHTLRVGGEYIVSWDKMYDCPPDQFSITLNSKEGKLGEQDVTAKATYAKFQHIPEDNSITVCITSVYFGNKLEELSSCTPETTVQSESYLGNTLEANWNLELVPDEEEEVMTAMWQAIDDNYKSLMILSICDMDHWKFDVPTTDQSATVTHYYDPCMHCTVALYATDTFEVDYLLGTAVHEPDPAAVGILEAYGMDRQLFLMWDLFKSCRMRKVRIELRNRNNVYKPVKVDETSDSGILLQDVEWDRFEQICITVLTDDEEVQTLRCQPAPNHNDGKGHMVL</sequence>
<accession>A0A8S9YS58</accession>
<keyword evidence="2" id="KW-1185">Reference proteome</keyword>
<organism evidence="1 2">
    <name type="scientific">Paragonimus skrjabini miyazakii</name>
    <dbReference type="NCBI Taxonomy" id="59628"/>
    <lineage>
        <taxon>Eukaryota</taxon>
        <taxon>Metazoa</taxon>
        <taxon>Spiralia</taxon>
        <taxon>Lophotrochozoa</taxon>
        <taxon>Platyhelminthes</taxon>
        <taxon>Trematoda</taxon>
        <taxon>Digenea</taxon>
        <taxon>Plagiorchiida</taxon>
        <taxon>Troglotremata</taxon>
        <taxon>Troglotrematidae</taxon>
        <taxon>Paragonimus</taxon>
    </lineage>
</organism>
<reference evidence="1" key="1">
    <citation type="submission" date="2019-07" db="EMBL/GenBank/DDBJ databases">
        <title>Annotation for the trematode Paragonimus miyazaki's.</title>
        <authorList>
            <person name="Choi Y.-J."/>
        </authorList>
    </citation>
    <scope>NUCLEOTIDE SEQUENCE</scope>
    <source>
        <strain evidence="1">Japan</strain>
    </source>
</reference>